<sequence length="69" mass="7808">KPNEEIIDSDQSSNSSSDKEDSVNEDLVDEKTDEKFMLNEDIPVDLFTAPNFDDFDDGSSLQTDNYDNL</sequence>
<keyword evidence="3" id="KW-1185">Reference proteome</keyword>
<evidence type="ECO:0000256" key="1">
    <source>
        <dbReference type="SAM" id="MobiDB-lite"/>
    </source>
</evidence>
<accession>A0A9N9HXE1</accession>
<feature type="region of interest" description="Disordered" evidence="1">
    <location>
        <begin position="49"/>
        <end position="69"/>
    </location>
</feature>
<gene>
    <name evidence="2" type="ORF">FCALED_LOCUS13940</name>
</gene>
<protein>
    <submittedName>
        <fullName evidence="2">1644_t:CDS:1</fullName>
    </submittedName>
</protein>
<reference evidence="2" key="1">
    <citation type="submission" date="2021-06" db="EMBL/GenBank/DDBJ databases">
        <authorList>
            <person name="Kallberg Y."/>
            <person name="Tangrot J."/>
            <person name="Rosling A."/>
        </authorList>
    </citation>
    <scope>NUCLEOTIDE SEQUENCE</scope>
    <source>
        <strain evidence="2">UK204</strain>
    </source>
</reference>
<dbReference type="Proteomes" id="UP000789570">
    <property type="component" value="Unassembled WGS sequence"/>
</dbReference>
<evidence type="ECO:0000313" key="2">
    <source>
        <dbReference type="EMBL" id="CAG8711528.1"/>
    </source>
</evidence>
<proteinExistence type="predicted"/>
<dbReference type="EMBL" id="CAJVPQ010008965">
    <property type="protein sequence ID" value="CAG8711528.1"/>
    <property type="molecule type" value="Genomic_DNA"/>
</dbReference>
<feature type="non-terminal residue" evidence="2">
    <location>
        <position position="1"/>
    </location>
</feature>
<feature type="compositionally biased region" description="Polar residues" evidence="1">
    <location>
        <begin position="59"/>
        <end position="69"/>
    </location>
</feature>
<organism evidence="2 3">
    <name type="scientific">Funneliformis caledonium</name>
    <dbReference type="NCBI Taxonomy" id="1117310"/>
    <lineage>
        <taxon>Eukaryota</taxon>
        <taxon>Fungi</taxon>
        <taxon>Fungi incertae sedis</taxon>
        <taxon>Mucoromycota</taxon>
        <taxon>Glomeromycotina</taxon>
        <taxon>Glomeromycetes</taxon>
        <taxon>Glomerales</taxon>
        <taxon>Glomeraceae</taxon>
        <taxon>Funneliformis</taxon>
    </lineage>
</organism>
<name>A0A9N9HXE1_9GLOM</name>
<evidence type="ECO:0000313" key="3">
    <source>
        <dbReference type="Proteomes" id="UP000789570"/>
    </source>
</evidence>
<feature type="region of interest" description="Disordered" evidence="1">
    <location>
        <begin position="1"/>
        <end position="31"/>
    </location>
</feature>
<dbReference type="AlphaFoldDB" id="A0A9N9HXE1"/>
<comment type="caution">
    <text evidence="2">The sequence shown here is derived from an EMBL/GenBank/DDBJ whole genome shotgun (WGS) entry which is preliminary data.</text>
</comment>